<comment type="caution">
    <text evidence="1">The sequence shown here is derived from an EMBL/GenBank/DDBJ whole genome shotgun (WGS) entry which is preliminary data.</text>
</comment>
<keyword evidence="2" id="KW-1185">Reference proteome</keyword>
<accession>A0A087B9P1</accession>
<reference evidence="1 2" key="1">
    <citation type="submission" date="2014-03" db="EMBL/GenBank/DDBJ databases">
        <title>Genomics of Bifidobacteria.</title>
        <authorList>
            <person name="Ventura M."/>
            <person name="Milani C."/>
            <person name="Lugli G.A."/>
        </authorList>
    </citation>
    <scope>NUCLEOTIDE SEQUENCE [LARGE SCALE GENOMIC DNA]</scope>
    <source>
        <strain evidence="1 2">LMG 11591</strain>
    </source>
</reference>
<dbReference type="AlphaFoldDB" id="A0A087B9P1"/>
<dbReference type="Proteomes" id="UP000029052">
    <property type="component" value="Unassembled WGS sequence"/>
</dbReference>
<evidence type="ECO:0000313" key="2">
    <source>
        <dbReference type="Proteomes" id="UP000029052"/>
    </source>
</evidence>
<dbReference type="STRING" id="1692.BMAGN_1551"/>
<evidence type="ECO:0000313" key="1">
    <source>
        <dbReference type="EMBL" id="KFI67741.1"/>
    </source>
</evidence>
<organism evidence="1 2">
    <name type="scientific">Bifidobacterium magnum</name>
    <dbReference type="NCBI Taxonomy" id="1692"/>
    <lineage>
        <taxon>Bacteria</taxon>
        <taxon>Bacillati</taxon>
        <taxon>Actinomycetota</taxon>
        <taxon>Actinomycetes</taxon>
        <taxon>Bifidobacteriales</taxon>
        <taxon>Bifidobacteriaceae</taxon>
        <taxon>Bifidobacterium</taxon>
    </lineage>
</organism>
<gene>
    <name evidence="1" type="ORF">BMAGN_1551</name>
</gene>
<dbReference type="EMBL" id="JGZB01000009">
    <property type="protein sequence ID" value="KFI67741.1"/>
    <property type="molecule type" value="Genomic_DNA"/>
</dbReference>
<dbReference type="RefSeq" id="WP_022860392.1">
    <property type="nucleotide sequence ID" value="NZ_JGZB01000009.1"/>
</dbReference>
<sequence>MSEREIAEPQNILPGDFVYLRKPETDVIIAFTVGTATHGNGTHCFTPKLGRTPYVTGSGKWEFMKGTRQPFNFEATVPEPPSKRIKYPPLEERQRIIFENLETMIERAKDKTLWISEIGETAKEIDQQFEQFPEDPRLAPTADRLMKAEHLLDGMLNCLREQIRTIQHLHKKGK</sequence>
<proteinExistence type="predicted"/>
<name>A0A087B9P1_9BIFI</name>
<protein>
    <submittedName>
        <fullName evidence="1">Uncharacterized protein</fullName>
    </submittedName>
</protein>